<dbReference type="AlphaFoldDB" id="A0A0V1AA23"/>
<keyword evidence="1" id="KW-0862">Zinc</keyword>
<organism evidence="3 4">
    <name type="scientific">Trichinella patagoniensis</name>
    <dbReference type="NCBI Taxonomy" id="990121"/>
    <lineage>
        <taxon>Eukaryota</taxon>
        <taxon>Metazoa</taxon>
        <taxon>Ecdysozoa</taxon>
        <taxon>Nematoda</taxon>
        <taxon>Enoplea</taxon>
        <taxon>Dorylaimia</taxon>
        <taxon>Trichinellida</taxon>
        <taxon>Trichinellidae</taxon>
        <taxon>Trichinella</taxon>
    </lineage>
</organism>
<evidence type="ECO:0000313" key="4">
    <source>
        <dbReference type="Proteomes" id="UP000054783"/>
    </source>
</evidence>
<evidence type="ECO:0000313" key="3">
    <source>
        <dbReference type="EMBL" id="KRY21624.1"/>
    </source>
</evidence>
<gene>
    <name evidence="3" type="ORF">T12_14277</name>
</gene>
<reference evidence="3 4" key="1">
    <citation type="submission" date="2015-01" db="EMBL/GenBank/DDBJ databases">
        <title>Evolution of Trichinella species and genotypes.</title>
        <authorList>
            <person name="Korhonen P.K."/>
            <person name="Edoardo P."/>
            <person name="Giuseppe L.R."/>
            <person name="Gasser R.B."/>
        </authorList>
    </citation>
    <scope>NUCLEOTIDE SEQUENCE [LARGE SCALE GENOMIC DNA]</scope>
    <source>
        <strain evidence="3">ISS2496</strain>
    </source>
</reference>
<keyword evidence="1" id="KW-0479">Metal-binding</keyword>
<proteinExistence type="predicted"/>
<keyword evidence="1" id="KW-0863">Zinc-finger</keyword>
<evidence type="ECO:0000256" key="1">
    <source>
        <dbReference type="PROSITE-ProRule" id="PRU00042"/>
    </source>
</evidence>
<dbReference type="Proteomes" id="UP000054783">
    <property type="component" value="Unassembled WGS sequence"/>
</dbReference>
<dbReference type="PROSITE" id="PS50157">
    <property type="entry name" value="ZINC_FINGER_C2H2_2"/>
    <property type="match status" value="1"/>
</dbReference>
<dbReference type="PROSITE" id="PS00028">
    <property type="entry name" value="ZINC_FINGER_C2H2_1"/>
    <property type="match status" value="1"/>
</dbReference>
<dbReference type="InterPro" id="IPR013087">
    <property type="entry name" value="Znf_C2H2_type"/>
</dbReference>
<accession>A0A0V1AA23</accession>
<sequence>MYECRYCQKHYKDVAALYNHQRMHELYGIYTEIKSRHKNRNYWKIQKEELTTTLIENNSNGSADKNTNTNDKMVTTNFGNVVHDGIRQNSDKTNELIVRGNGEMQAESNTPRPPKIQKINLMPTPSNYDTTNTFGANTYTNYEMTNANSGNGTVNGIYEYQEINRGDAVLSTKSNIFQTSQIQEANLMESSCYWNGNEAECANTYATYNMGNADHSNVVVNENYGLDANFDYNYAANVCSAMNYSIEPSGALESYNAINVNAPLQSYENGETFFQVPYLAVSTDDEWIGGNGALSNVVPNYVSLIGSDENYNADQDAIQNTNHFADPNYYDYTVNDDTSQIQFQNAVSPENSFANAENEYGEAISTEYATEQVVANGYVVYDPMNQAYYFVNTGDNWQNGNAYIQTGDEIPINFVNSFSTDEQTESNTAVTISNYSGEGDNTLYVYLKNRPFLNVLLTDESIQLMDYLGNVLINGYRMHLSCYRVIIEHGHSFEWQNDYEVLNAAESDPILSDSDNFLRDAVLACTTPSRSLLGFTEESPVRLCSYAVIADSTKQASERI</sequence>
<dbReference type="EMBL" id="JYDQ01000015">
    <property type="protein sequence ID" value="KRY21624.1"/>
    <property type="molecule type" value="Genomic_DNA"/>
</dbReference>
<dbReference type="OrthoDB" id="5916495at2759"/>
<name>A0A0V1AA23_9BILA</name>
<dbReference type="GO" id="GO:0008270">
    <property type="term" value="F:zinc ion binding"/>
    <property type="evidence" value="ECO:0007669"/>
    <property type="project" value="UniProtKB-KW"/>
</dbReference>
<protein>
    <recommendedName>
        <fullName evidence="2">C2H2-type domain-containing protein</fullName>
    </recommendedName>
</protein>
<comment type="caution">
    <text evidence="3">The sequence shown here is derived from an EMBL/GenBank/DDBJ whole genome shotgun (WGS) entry which is preliminary data.</text>
</comment>
<evidence type="ECO:0000259" key="2">
    <source>
        <dbReference type="PROSITE" id="PS50157"/>
    </source>
</evidence>
<feature type="domain" description="C2H2-type" evidence="2">
    <location>
        <begin position="2"/>
        <end position="24"/>
    </location>
</feature>
<keyword evidence="4" id="KW-1185">Reference proteome</keyword>